<accession>A0A7H2BC28</accession>
<organism evidence="1 2">
    <name type="scientific">Rothia terrae</name>
    <dbReference type="NCBI Taxonomy" id="396015"/>
    <lineage>
        <taxon>Bacteria</taxon>
        <taxon>Bacillati</taxon>
        <taxon>Actinomycetota</taxon>
        <taxon>Actinomycetes</taxon>
        <taxon>Micrococcales</taxon>
        <taxon>Micrococcaceae</taxon>
        <taxon>Rothia</taxon>
    </lineage>
</organism>
<reference evidence="1 2" key="1">
    <citation type="submission" date="2020-09" db="EMBL/GenBank/DDBJ databases">
        <title>Investigation of environmental microbes.</title>
        <authorList>
            <person name="Ou Y."/>
            <person name="Kang Q."/>
        </authorList>
    </citation>
    <scope>NUCLEOTIDE SEQUENCE [LARGE SCALE GENOMIC DNA]</scope>
    <source>
        <strain evidence="1 2">KJZ-14</strain>
    </source>
</reference>
<gene>
    <name evidence="1" type="ORF">IDM49_08205</name>
</gene>
<dbReference type="InterPro" id="IPR009351">
    <property type="entry name" value="AlkZ-like"/>
</dbReference>
<evidence type="ECO:0000313" key="2">
    <source>
        <dbReference type="Proteomes" id="UP000516404"/>
    </source>
</evidence>
<keyword evidence="1" id="KW-0238">DNA-binding</keyword>
<dbReference type="RefSeq" id="WP_190724156.1">
    <property type="nucleotide sequence ID" value="NZ_CP061539.1"/>
</dbReference>
<dbReference type="Proteomes" id="UP000516404">
    <property type="component" value="Chromosome"/>
</dbReference>
<dbReference type="PANTHER" id="PTHR38479:SF2">
    <property type="entry name" value="WINGED HELIX DNA-BINDING DOMAIN-CONTAINING PROTEIN"/>
    <property type="match status" value="1"/>
</dbReference>
<dbReference type="AlphaFoldDB" id="A0A7H2BC28"/>
<dbReference type="GO" id="GO:0003677">
    <property type="term" value="F:DNA binding"/>
    <property type="evidence" value="ECO:0007669"/>
    <property type="project" value="UniProtKB-KW"/>
</dbReference>
<dbReference type="KEGG" id="rter:IDM49_08205"/>
<name>A0A7H2BC28_9MICC</name>
<evidence type="ECO:0000313" key="1">
    <source>
        <dbReference type="EMBL" id="QNV37224.1"/>
    </source>
</evidence>
<dbReference type="GeneID" id="96624222"/>
<keyword evidence="2" id="KW-1185">Reference proteome</keyword>
<proteinExistence type="predicted"/>
<dbReference type="Pfam" id="PF06224">
    <property type="entry name" value="AlkZ-like"/>
    <property type="match status" value="1"/>
</dbReference>
<protein>
    <submittedName>
        <fullName evidence="1">Winged helix DNA-binding domain-containing protein</fullName>
    </submittedName>
</protein>
<dbReference type="PANTHER" id="PTHR38479">
    <property type="entry name" value="LMO0824 PROTEIN"/>
    <property type="match status" value="1"/>
</dbReference>
<dbReference type="EMBL" id="CP061539">
    <property type="protein sequence ID" value="QNV37224.1"/>
    <property type="molecule type" value="Genomic_DNA"/>
</dbReference>
<sequence>MGLSPRKELQARRLIAQGLAASAARPELSSPHEVTQHLLALQGQTFKAGVRAIAVRVNNGQKPQDEGVLASIDAHDIVRCWPIRGTLHFVNGEDARWLMRLCSPRVESGASKRRPALGFADGDFEVAHEALNTHLLNLETGQVLERPHAYQLFTDAGIDAGEGRGPHLLRALGGAGDIVQLRPQGRAETFVHVDRLNISQREVASAEALAELGTRYLNGHGPVQLEDLCWWSYLTKKDSKKALESASNSVKLMIGGEEFYAPAWQKNVTEAEMRAALRRTYKLPAFDEYLLGYSNKSFTMPDEIRHEVLTKNGLSWDFTVKNGEVVGRTV</sequence>